<evidence type="ECO:0000313" key="1">
    <source>
        <dbReference type="EMBL" id="MBB3771213.1"/>
    </source>
</evidence>
<keyword evidence="2" id="KW-1185">Reference proteome</keyword>
<organism evidence="1 2">
    <name type="scientific">Ancylobacter tetraedralis</name>
    <dbReference type="NCBI Taxonomy" id="217068"/>
    <lineage>
        <taxon>Bacteria</taxon>
        <taxon>Pseudomonadati</taxon>
        <taxon>Pseudomonadota</taxon>
        <taxon>Alphaproteobacteria</taxon>
        <taxon>Hyphomicrobiales</taxon>
        <taxon>Xanthobacteraceae</taxon>
        <taxon>Ancylobacter</taxon>
    </lineage>
</organism>
<dbReference type="AlphaFoldDB" id="A0A839Z7R9"/>
<gene>
    <name evidence="1" type="ORF">FHS55_001812</name>
</gene>
<comment type="caution">
    <text evidence="1">The sequence shown here is derived from an EMBL/GenBank/DDBJ whole genome shotgun (WGS) entry which is preliminary data.</text>
</comment>
<accession>A0A839Z7R9</accession>
<protein>
    <submittedName>
        <fullName evidence="1">Uncharacterized protein</fullName>
    </submittedName>
</protein>
<sequence>MSLILIQLAAFIAPPAFRPRFITIKQSLCSMIEMLRER</sequence>
<name>A0A839Z7R9_9HYPH</name>
<dbReference type="EMBL" id="JACICD010000003">
    <property type="protein sequence ID" value="MBB3771213.1"/>
    <property type="molecule type" value="Genomic_DNA"/>
</dbReference>
<proteinExistence type="predicted"/>
<evidence type="ECO:0000313" key="2">
    <source>
        <dbReference type="Proteomes" id="UP000533469"/>
    </source>
</evidence>
<reference evidence="1 2" key="1">
    <citation type="submission" date="2020-08" db="EMBL/GenBank/DDBJ databases">
        <title>Genomic Encyclopedia of Type Strains, Phase IV (KMG-IV): sequencing the most valuable type-strain genomes for metagenomic binning, comparative biology and taxonomic classification.</title>
        <authorList>
            <person name="Goeker M."/>
        </authorList>
    </citation>
    <scope>NUCLEOTIDE SEQUENCE [LARGE SCALE GENOMIC DNA]</scope>
    <source>
        <strain evidence="1 2">DSM 5895</strain>
    </source>
</reference>
<dbReference type="Proteomes" id="UP000533469">
    <property type="component" value="Unassembled WGS sequence"/>
</dbReference>